<dbReference type="Proteomes" id="UP000054928">
    <property type="component" value="Unassembled WGS sequence"/>
</dbReference>
<reference evidence="2" key="1">
    <citation type="submission" date="2014-09" db="EMBL/GenBank/DDBJ databases">
        <authorList>
            <person name="Sharma Rahul"/>
            <person name="Thines Marco"/>
        </authorList>
    </citation>
    <scope>NUCLEOTIDE SEQUENCE [LARGE SCALE GENOMIC DNA]</scope>
</reference>
<name>A0A0P1AKR2_PLAHL</name>
<sequence length="101" mass="12055">MITALGNNAEMSDNFVRFRMLSTLDFGETQKVVTTKRKIHFYYWDSHTTAFFARSKENNFDRFYVWKSYNATILPLFVPIQVKNRQTFAHIFQAQTTNRMI</sequence>
<dbReference type="EMBL" id="CCYD01000553">
    <property type="protein sequence ID" value="CEG41470.1"/>
    <property type="molecule type" value="Genomic_DNA"/>
</dbReference>
<accession>A0A0P1AKR2</accession>
<protein>
    <submittedName>
        <fullName evidence="1">Uncharacterized protein</fullName>
    </submittedName>
</protein>
<organism evidence="1 2">
    <name type="scientific">Plasmopara halstedii</name>
    <name type="common">Downy mildew of sunflower</name>
    <dbReference type="NCBI Taxonomy" id="4781"/>
    <lineage>
        <taxon>Eukaryota</taxon>
        <taxon>Sar</taxon>
        <taxon>Stramenopiles</taxon>
        <taxon>Oomycota</taxon>
        <taxon>Peronosporomycetes</taxon>
        <taxon>Peronosporales</taxon>
        <taxon>Peronosporaceae</taxon>
        <taxon>Plasmopara</taxon>
    </lineage>
</organism>
<evidence type="ECO:0000313" key="1">
    <source>
        <dbReference type="EMBL" id="CEG41470.1"/>
    </source>
</evidence>
<keyword evidence="2" id="KW-1185">Reference proteome</keyword>
<dbReference type="AlphaFoldDB" id="A0A0P1AKR2"/>
<dbReference type="GeneID" id="36409590"/>
<evidence type="ECO:0000313" key="2">
    <source>
        <dbReference type="Proteomes" id="UP000054928"/>
    </source>
</evidence>
<proteinExistence type="predicted"/>
<dbReference type="RefSeq" id="XP_024577839.1">
    <property type="nucleotide sequence ID" value="XM_024727242.2"/>
</dbReference>